<dbReference type="PANTHER" id="PTHR48111:SF22">
    <property type="entry name" value="REGULATOR OF RPOS"/>
    <property type="match status" value="1"/>
</dbReference>
<dbReference type="InterPro" id="IPR036388">
    <property type="entry name" value="WH-like_DNA-bd_sf"/>
</dbReference>
<evidence type="ECO:0000259" key="9">
    <source>
        <dbReference type="PROSITE" id="PS51755"/>
    </source>
</evidence>
<dbReference type="SUPFAM" id="SSF46894">
    <property type="entry name" value="C-terminal effector domain of the bipartite response regulators"/>
    <property type="match status" value="1"/>
</dbReference>
<dbReference type="InterPro" id="IPR039420">
    <property type="entry name" value="WalR-like"/>
</dbReference>
<dbReference type="InterPro" id="IPR001789">
    <property type="entry name" value="Sig_transdc_resp-reg_receiver"/>
</dbReference>
<evidence type="ECO:0000256" key="1">
    <source>
        <dbReference type="ARBA" id="ARBA00022553"/>
    </source>
</evidence>
<keyword evidence="1 6" id="KW-0597">Phosphoprotein</keyword>
<dbReference type="CDD" id="cd00383">
    <property type="entry name" value="trans_reg_C"/>
    <property type="match status" value="1"/>
</dbReference>
<dbReference type="Gene3D" id="1.10.10.10">
    <property type="entry name" value="Winged helix-like DNA-binding domain superfamily/Winged helix DNA-binding domain"/>
    <property type="match status" value="1"/>
</dbReference>
<protein>
    <submittedName>
        <fullName evidence="10">DNA-binding response regulator</fullName>
    </submittedName>
</protein>
<evidence type="ECO:0000256" key="6">
    <source>
        <dbReference type="PROSITE-ProRule" id="PRU00169"/>
    </source>
</evidence>
<evidence type="ECO:0000313" key="11">
    <source>
        <dbReference type="Proteomes" id="UP000261087"/>
    </source>
</evidence>
<keyword evidence="3" id="KW-0805">Transcription regulation</keyword>
<dbReference type="SUPFAM" id="SSF52172">
    <property type="entry name" value="CheY-like"/>
    <property type="match status" value="1"/>
</dbReference>
<dbReference type="Pfam" id="PF00486">
    <property type="entry name" value="Trans_reg_C"/>
    <property type="match status" value="1"/>
</dbReference>
<evidence type="ECO:0000313" key="10">
    <source>
        <dbReference type="EMBL" id="RGO08143.1"/>
    </source>
</evidence>
<dbReference type="SMART" id="SM00862">
    <property type="entry name" value="Trans_reg_C"/>
    <property type="match status" value="1"/>
</dbReference>
<dbReference type="SMART" id="SM00448">
    <property type="entry name" value="REC"/>
    <property type="match status" value="1"/>
</dbReference>
<dbReference type="GO" id="GO:0000976">
    <property type="term" value="F:transcription cis-regulatory region binding"/>
    <property type="evidence" value="ECO:0007669"/>
    <property type="project" value="TreeGrafter"/>
</dbReference>
<dbReference type="Gene3D" id="6.10.250.690">
    <property type="match status" value="1"/>
</dbReference>
<gene>
    <name evidence="10" type="ORF">DXB31_08860</name>
</gene>
<feature type="DNA-binding region" description="OmpR/PhoB-type" evidence="7">
    <location>
        <begin position="124"/>
        <end position="217"/>
    </location>
</feature>
<dbReference type="InterPro" id="IPR016032">
    <property type="entry name" value="Sig_transdc_resp-reg_C-effctor"/>
</dbReference>
<name>A0A3E5FNL0_9FIRM</name>
<feature type="modified residue" description="4-aspartylphosphate" evidence="6">
    <location>
        <position position="51"/>
    </location>
</feature>
<evidence type="ECO:0000256" key="3">
    <source>
        <dbReference type="ARBA" id="ARBA00023015"/>
    </source>
</evidence>
<feature type="domain" description="Response regulatory" evidence="8">
    <location>
        <begin position="2"/>
        <end position="115"/>
    </location>
</feature>
<dbReference type="EMBL" id="QSVF01000023">
    <property type="protein sequence ID" value="RGO08143.1"/>
    <property type="molecule type" value="Genomic_DNA"/>
</dbReference>
<evidence type="ECO:0000256" key="5">
    <source>
        <dbReference type="ARBA" id="ARBA00023163"/>
    </source>
</evidence>
<dbReference type="Proteomes" id="UP000261087">
    <property type="component" value="Unassembled WGS sequence"/>
</dbReference>
<comment type="caution">
    <text evidence="10">The sequence shown here is derived from an EMBL/GenBank/DDBJ whole genome shotgun (WGS) entry which is preliminary data.</text>
</comment>
<dbReference type="GO" id="GO:0005829">
    <property type="term" value="C:cytosol"/>
    <property type="evidence" value="ECO:0007669"/>
    <property type="project" value="TreeGrafter"/>
</dbReference>
<feature type="domain" description="OmpR/PhoB-type" evidence="9">
    <location>
        <begin position="124"/>
        <end position="217"/>
    </location>
</feature>
<dbReference type="PROSITE" id="PS51755">
    <property type="entry name" value="OMPR_PHOB"/>
    <property type="match status" value="1"/>
</dbReference>
<organism evidence="10 11">
    <name type="scientific">Thomasclavelia spiroformis</name>
    <dbReference type="NCBI Taxonomy" id="29348"/>
    <lineage>
        <taxon>Bacteria</taxon>
        <taxon>Bacillati</taxon>
        <taxon>Bacillota</taxon>
        <taxon>Erysipelotrichia</taxon>
        <taxon>Erysipelotrichales</taxon>
        <taxon>Coprobacillaceae</taxon>
        <taxon>Thomasclavelia</taxon>
    </lineage>
</organism>
<evidence type="ECO:0000256" key="4">
    <source>
        <dbReference type="ARBA" id="ARBA00023125"/>
    </source>
</evidence>
<dbReference type="GO" id="GO:0006355">
    <property type="term" value="P:regulation of DNA-templated transcription"/>
    <property type="evidence" value="ECO:0007669"/>
    <property type="project" value="InterPro"/>
</dbReference>
<evidence type="ECO:0000256" key="2">
    <source>
        <dbReference type="ARBA" id="ARBA00023012"/>
    </source>
</evidence>
<evidence type="ECO:0000256" key="7">
    <source>
        <dbReference type="PROSITE-ProRule" id="PRU01091"/>
    </source>
</evidence>
<keyword evidence="4 7" id="KW-0238">DNA-binding</keyword>
<reference evidence="10 11" key="1">
    <citation type="submission" date="2018-08" db="EMBL/GenBank/DDBJ databases">
        <title>A genome reference for cultivated species of the human gut microbiota.</title>
        <authorList>
            <person name="Zou Y."/>
            <person name="Xue W."/>
            <person name="Luo G."/>
        </authorList>
    </citation>
    <scope>NUCLEOTIDE SEQUENCE [LARGE SCALE GENOMIC DNA]</scope>
    <source>
        <strain evidence="10 11">OM02-6</strain>
    </source>
</reference>
<evidence type="ECO:0000259" key="8">
    <source>
        <dbReference type="PROSITE" id="PS50110"/>
    </source>
</evidence>
<keyword evidence="5" id="KW-0804">Transcription</keyword>
<dbReference type="Pfam" id="PF00072">
    <property type="entry name" value="Response_reg"/>
    <property type="match status" value="1"/>
</dbReference>
<dbReference type="InterPro" id="IPR001867">
    <property type="entry name" value="OmpR/PhoB-type_DNA-bd"/>
</dbReference>
<dbReference type="FunFam" id="3.40.50.2300:FF:000001">
    <property type="entry name" value="DNA-binding response regulator PhoB"/>
    <property type="match status" value="1"/>
</dbReference>
<dbReference type="GO" id="GO:0032993">
    <property type="term" value="C:protein-DNA complex"/>
    <property type="evidence" value="ECO:0007669"/>
    <property type="project" value="TreeGrafter"/>
</dbReference>
<dbReference type="AlphaFoldDB" id="A0A3E5FNL0"/>
<dbReference type="Gene3D" id="3.40.50.2300">
    <property type="match status" value="1"/>
</dbReference>
<dbReference type="PANTHER" id="PTHR48111">
    <property type="entry name" value="REGULATOR OF RPOS"/>
    <property type="match status" value="1"/>
</dbReference>
<keyword evidence="2" id="KW-0902">Two-component regulatory system</keyword>
<accession>A0A3E5FNL0</accession>
<sequence length="217" mass="24884">MMILIIEDEKNISNLLKLELTHANYECDQAFDGESGLNKALNQDYELILLDLMLPRINGIEVCRQLRLKKQTPIIMLTARDEVMDKVNGLQVGADDYLAKPFAMEELLARINALLRRVSNQNKSLKYKYGEIEIDVINHHVKFKDETITLTTTEFDLLSLLVQNGGNIVTKNDILNKVWGYEKNVSTNVVEVYIRYLRNKLAGINIETIRGIGYRLV</sequence>
<proteinExistence type="predicted"/>
<dbReference type="InterPro" id="IPR011006">
    <property type="entry name" value="CheY-like_superfamily"/>
</dbReference>
<dbReference type="GO" id="GO:0000156">
    <property type="term" value="F:phosphorelay response regulator activity"/>
    <property type="evidence" value="ECO:0007669"/>
    <property type="project" value="TreeGrafter"/>
</dbReference>
<dbReference type="PROSITE" id="PS50110">
    <property type="entry name" value="RESPONSE_REGULATORY"/>
    <property type="match status" value="1"/>
</dbReference>